<dbReference type="PANTHER" id="PTHR24543">
    <property type="entry name" value="MULTICOPPER OXIDASE-RELATED"/>
    <property type="match status" value="1"/>
</dbReference>
<feature type="domain" description="F5/8 type C" evidence="2">
    <location>
        <begin position="92"/>
        <end position="243"/>
    </location>
</feature>
<dbReference type="EnsemblMetazoa" id="XM_038202921.1">
    <property type="protein sequence ID" value="XP_038058849.1"/>
    <property type="gene ID" value="LOC119730149"/>
</dbReference>
<dbReference type="InterPro" id="IPR008979">
    <property type="entry name" value="Galactose-bd-like_sf"/>
</dbReference>
<accession>A0A914A5R8</accession>
<organism evidence="3 4">
    <name type="scientific">Patiria miniata</name>
    <name type="common">Bat star</name>
    <name type="synonym">Asterina miniata</name>
    <dbReference type="NCBI Taxonomy" id="46514"/>
    <lineage>
        <taxon>Eukaryota</taxon>
        <taxon>Metazoa</taxon>
        <taxon>Echinodermata</taxon>
        <taxon>Eleutherozoa</taxon>
        <taxon>Asterozoa</taxon>
        <taxon>Asteroidea</taxon>
        <taxon>Valvatacea</taxon>
        <taxon>Valvatida</taxon>
        <taxon>Asterinidae</taxon>
        <taxon>Patiria</taxon>
    </lineage>
</organism>
<dbReference type="Pfam" id="PF00754">
    <property type="entry name" value="F5_F8_type_C"/>
    <property type="match status" value="1"/>
</dbReference>
<reference evidence="3" key="1">
    <citation type="submission" date="2022-11" db="UniProtKB">
        <authorList>
            <consortium name="EnsemblMetazoa"/>
        </authorList>
    </citation>
    <scope>IDENTIFICATION</scope>
</reference>
<evidence type="ECO:0000259" key="2">
    <source>
        <dbReference type="PROSITE" id="PS50022"/>
    </source>
</evidence>
<evidence type="ECO:0000256" key="1">
    <source>
        <dbReference type="SAM" id="Phobius"/>
    </source>
</evidence>
<dbReference type="CDD" id="cd00057">
    <property type="entry name" value="FA58C"/>
    <property type="match status" value="1"/>
</dbReference>
<dbReference type="SMART" id="SM00231">
    <property type="entry name" value="FA58C"/>
    <property type="match status" value="1"/>
</dbReference>
<feature type="transmembrane region" description="Helical" evidence="1">
    <location>
        <begin position="67"/>
        <end position="84"/>
    </location>
</feature>
<evidence type="ECO:0000313" key="3">
    <source>
        <dbReference type="EnsemblMetazoa" id="XP_038058849.1"/>
    </source>
</evidence>
<dbReference type="SUPFAM" id="SSF49785">
    <property type="entry name" value="Galactose-binding domain-like"/>
    <property type="match status" value="1"/>
</dbReference>
<dbReference type="PROSITE" id="PS01285">
    <property type="entry name" value="FA58C_1"/>
    <property type="match status" value="1"/>
</dbReference>
<protein>
    <recommendedName>
        <fullName evidence="2">F5/8 type C domain-containing protein</fullName>
    </recommendedName>
</protein>
<dbReference type="AlphaFoldDB" id="A0A914A5R8"/>
<dbReference type="OrthoDB" id="5985199at2759"/>
<proteinExistence type="predicted"/>
<dbReference type="GeneID" id="119730149"/>
<dbReference type="PROSITE" id="PS50022">
    <property type="entry name" value="FA58C_3"/>
    <property type="match status" value="1"/>
</dbReference>
<evidence type="ECO:0000313" key="4">
    <source>
        <dbReference type="Proteomes" id="UP000887568"/>
    </source>
</evidence>
<dbReference type="InterPro" id="IPR000421">
    <property type="entry name" value="FA58C"/>
</dbReference>
<keyword evidence="1" id="KW-1133">Transmembrane helix</keyword>
<name>A0A914A5R8_PATMI</name>
<keyword evidence="4" id="KW-1185">Reference proteome</keyword>
<keyword evidence="1" id="KW-0472">Membrane</keyword>
<dbReference type="Proteomes" id="UP000887568">
    <property type="component" value="Unplaced"/>
</dbReference>
<keyword evidence="1" id="KW-0812">Transmembrane</keyword>
<dbReference type="Gene3D" id="2.60.120.260">
    <property type="entry name" value="Galactose-binding domain-like"/>
    <property type="match status" value="1"/>
</dbReference>
<sequence>MTLFRVKSDPGLFRVTDSTILHDLFKRMTQCCKSLALMYIRHRKRAKEPYHCKSFSPSFSRLARMKVYMCLLLLMVVGCTLIFAETDDVLECNEAGPFGMEDGRIPDASITASSYSTSYPPREGRLNFDDGSWRSGWCNADRRELQPWIQVDLGCDGIITSVITQGMRGYSSTVISYRVAYSDDGREWTVLTNNGSVVYLRGSYNNDTAVTNTLPRAIRARFLRIYPRGYYVGICMRFEVVGCCP</sequence>
<dbReference type="RefSeq" id="XP_038058849.1">
    <property type="nucleotide sequence ID" value="XM_038202921.1"/>
</dbReference>
<dbReference type="PROSITE" id="PS01286">
    <property type="entry name" value="FA58C_2"/>
    <property type="match status" value="1"/>
</dbReference>